<dbReference type="AlphaFoldDB" id="A0A3P7Q1U7"/>
<protein>
    <submittedName>
        <fullName evidence="1">Uncharacterized protein</fullName>
    </submittedName>
</protein>
<evidence type="ECO:0000313" key="1">
    <source>
        <dbReference type="EMBL" id="VDN25942.1"/>
    </source>
</evidence>
<reference evidence="1 2" key="1">
    <citation type="submission" date="2018-11" db="EMBL/GenBank/DDBJ databases">
        <authorList>
            <consortium name="Pathogen Informatics"/>
        </authorList>
    </citation>
    <scope>NUCLEOTIDE SEQUENCE [LARGE SCALE GENOMIC DNA]</scope>
</reference>
<sequence>MVCRCYPYINWLQKLTVYETPTYIYVAASDEAETRFRVLKIARIPVPFTDSLDPTEATLAAETPMDRLWRLDIFEDPHCYTRRELNLLLATIQAVNRVGRCASLDSELILTGITCVVMLLPPVRTMV</sequence>
<dbReference type="EMBL" id="UYRU01075487">
    <property type="protein sequence ID" value="VDN25942.1"/>
    <property type="molecule type" value="Genomic_DNA"/>
</dbReference>
<keyword evidence="2" id="KW-1185">Reference proteome</keyword>
<dbReference type="OrthoDB" id="405996at2759"/>
<organism evidence="1 2">
    <name type="scientific">Dibothriocephalus latus</name>
    <name type="common">Fish tapeworm</name>
    <name type="synonym">Diphyllobothrium latum</name>
    <dbReference type="NCBI Taxonomy" id="60516"/>
    <lineage>
        <taxon>Eukaryota</taxon>
        <taxon>Metazoa</taxon>
        <taxon>Spiralia</taxon>
        <taxon>Lophotrochozoa</taxon>
        <taxon>Platyhelminthes</taxon>
        <taxon>Cestoda</taxon>
        <taxon>Eucestoda</taxon>
        <taxon>Diphyllobothriidea</taxon>
        <taxon>Diphyllobothriidae</taxon>
        <taxon>Dibothriocephalus</taxon>
    </lineage>
</organism>
<gene>
    <name evidence="1" type="ORF">DILT_LOCUS14713</name>
</gene>
<accession>A0A3P7Q1U7</accession>
<name>A0A3P7Q1U7_DIBLA</name>
<dbReference type="Proteomes" id="UP000281553">
    <property type="component" value="Unassembled WGS sequence"/>
</dbReference>
<evidence type="ECO:0000313" key="2">
    <source>
        <dbReference type="Proteomes" id="UP000281553"/>
    </source>
</evidence>
<proteinExistence type="predicted"/>